<protein>
    <submittedName>
        <fullName evidence="2">Uncharacterized protein</fullName>
    </submittedName>
</protein>
<feature type="transmembrane region" description="Helical" evidence="1">
    <location>
        <begin position="12"/>
        <end position="32"/>
    </location>
</feature>
<evidence type="ECO:0000256" key="1">
    <source>
        <dbReference type="SAM" id="Phobius"/>
    </source>
</evidence>
<organism evidence="2">
    <name type="scientific">Anaerostipes caccae</name>
    <dbReference type="NCBI Taxonomy" id="105841"/>
    <lineage>
        <taxon>Bacteria</taxon>
        <taxon>Bacillati</taxon>
        <taxon>Bacillota</taxon>
        <taxon>Clostridia</taxon>
        <taxon>Lachnospirales</taxon>
        <taxon>Lachnospiraceae</taxon>
        <taxon>Anaerostipes</taxon>
    </lineage>
</organism>
<name>A0A6N2WNG9_9FIRM</name>
<accession>A0A6N2WNG9</accession>
<keyword evidence="1" id="KW-0472">Membrane</keyword>
<sequence>MMRLFFKEKISGWIVVSFLALTVIATIANIVITKKTLEKK</sequence>
<dbReference type="AlphaFoldDB" id="A0A6N2WNG9"/>
<dbReference type="EMBL" id="CACRSQ010000010">
    <property type="protein sequence ID" value="VYT40686.1"/>
    <property type="molecule type" value="Genomic_DNA"/>
</dbReference>
<proteinExistence type="predicted"/>
<gene>
    <name evidence="2" type="ORF">ACLFYP115_03291</name>
</gene>
<keyword evidence="1" id="KW-1133">Transmembrane helix</keyword>
<reference evidence="2" key="1">
    <citation type="submission" date="2019-11" db="EMBL/GenBank/DDBJ databases">
        <authorList>
            <person name="Feng L."/>
        </authorList>
    </citation>
    <scope>NUCLEOTIDE SEQUENCE</scope>
    <source>
        <strain evidence="2">AcaccaeLFYP115</strain>
    </source>
</reference>
<evidence type="ECO:0000313" key="2">
    <source>
        <dbReference type="EMBL" id="VYT40686.1"/>
    </source>
</evidence>
<keyword evidence="1" id="KW-0812">Transmembrane</keyword>